<comment type="caution">
    <text evidence="2">The sequence shown here is derived from an EMBL/GenBank/DDBJ whole genome shotgun (WGS) entry which is preliminary data.</text>
</comment>
<protein>
    <recommendedName>
        <fullName evidence="3">O-antigen ligase domain-containing protein</fullName>
    </recommendedName>
</protein>
<feature type="non-terminal residue" evidence="2">
    <location>
        <position position="1"/>
    </location>
</feature>
<dbReference type="InterPro" id="IPR051533">
    <property type="entry name" value="WaaL-like"/>
</dbReference>
<organism evidence="2">
    <name type="scientific">marine sediment metagenome</name>
    <dbReference type="NCBI Taxonomy" id="412755"/>
    <lineage>
        <taxon>unclassified sequences</taxon>
        <taxon>metagenomes</taxon>
        <taxon>ecological metagenomes</taxon>
    </lineage>
</organism>
<proteinExistence type="predicted"/>
<keyword evidence="1" id="KW-0472">Membrane</keyword>
<dbReference type="AlphaFoldDB" id="X1JH93"/>
<dbReference type="PANTHER" id="PTHR37422:SF23">
    <property type="entry name" value="TEICHURONIC ACID BIOSYNTHESIS PROTEIN TUAE"/>
    <property type="match status" value="1"/>
</dbReference>
<keyword evidence="1" id="KW-1133">Transmembrane helix</keyword>
<feature type="transmembrane region" description="Helical" evidence="1">
    <location>
        <begin position="92"/>
        <end position="120"/>
    </location>
</feature>
<accession>X1JH93</accession>
<dbReference type="EMBL" id="BARU01046845">
    <property type="protein sequence ID" value="GAH94056.1"/>
    <property type="molecule type" value="Genomic_DNA"/>
</dbReference>
<dbReference type="PANTHER" id="PTHR37422">
    <property type="entry name" value="TEICHURONIC ACID BIOSYNTHESIS PROTEIN TUAE"/>
    <property type="match status" value="1"/>
</dbReference>
<keyword evidence="1" id="KW-0812">Transmembrane</keyword>
<reference evidence="2" key="1">
    <citation type="journal article" date="2014" name="Front. Microbiol.">
        <title>High frequency of phylogenetically diverse reductive dehalogenase-homologous genes in deep subseafloor sedimentary metagenomes.</title>
        <authorList>
            <person name="Kawai M."/>
            <person name="Futagami T."/>
            <person name="Toyoda A."/>
            <person name="Takaki Y."/>
            <person name="Nishi S."/>
            <person name="Hori S."/>
            <person name="Arai W."/>
            <person name="Tsubouchi T."/>
            <person name="Morono Y."/>
            <person name="Uchiyama I."/>
            <person name="Ito T."/>
            <person name="Fujiyama A."/>
            <person name="Inagaki F."/>
            <person name="Takami H."/>
        </authorList>
    </citation>
    <scope>NUCLEOTIDE SEQUENCE</scope>
    <source>
        <strain evidence="2">Expedition CK06-06</strain>
    </source>
</reference>
<evidence type="ECO:0000256" key="1">
    <source>
        <dbReference type="SAM" id="Phobius"/>
    </source>
</evidence>
<gene>
    <name evidence="2" type="ORF">S03H2_70471</name>
</gene>
<evidence type="ECO:0000313" key="2">
    <source>
        <dbReference type="EMBL" id="GAH94056.1"/>
    </source>
</evidence>
<name>X1JH93_9ZZZZ</name>
<evidence type="ECO:0008006" key="3">
    <source>
        <dbReference type="Google" id="ProtNLM"/>
    </source>
</evidence>
<sequence>LIGLGISGFRANYFDYQADFLKNNPNYIKYWAKADEAHNEYLQLFAELGIIGLIIFLFIFFTVSILVINFCKKTRDKSKKLVLLGLYTGLNCFLFHCLFSFPLHVPALGSLFFIIIGLIIA</sequence>
<feature type="non-terminal residue" evidence="2">
    <location>
        <position position="121"/>
    </location>
</feature>
<feature type="transmembrane region" description="Helical" evidence="1">
    <location>
        <begin position="48"/>
        <end position="71"/>
    </location>
</feature>